<dbReference type="GO" id="GO:0043240">
    <property type="term" value="C:Fanconi anaemia nuclear complex"/>
    <property type="evidence" value="ECO:0007669"/>
    <property type="project" value="InterPro"/>
</dbReference>
<evidence type="ECO:0000313" key="1">
    <source>
        <dbReference type="Proteomes" id="UP000694850"/>
    </source>
</evidence>
<organism evidence="1 2">
    <name type="scientific">Orycteropus afer afer</name>
    <dbReference type="NCBI Taxonomy" id="1230840"/>
    <lineage>
        <taxon>Eukaryota</taxon>
        <taxon>Metazoa</taxon>
        <taxon>Chordata</taxon>
        <taxon>Craniata</taxon>
        <taxon>Vertebrata</taxon>
        <taxon>Euteleostomi</taxon>
        <taxon>Mammalia</taxon>
        <taxon>Eutheria</taxon>
        <taxon>Afrotheria</taxon>
        <taxon>Tubulidentata</taxon>
        <taxon>Orycteropodidae</taxon>
        <taxon>Orycteropus</taxon>
    </lineage>
</organism>
<dbReference type="Proteomes" id="UP000694850">
    <property type="component" value="Unplaced"/>
</dbReference>
<sequence length="854" mass="90224">MAGAARRVDYLAAFRCPAGGLAAGRPRVLGVGAEVFLATGGELVYVYDREARRPSAAYAFPGQVWHVELLVPRRALCVLCARSGLFCVPLAARSRSVSRAEDDSKDSELSPSVTPVGRDACVLPDATLCAFTLLDNMLVTVAQGPATWKMQLWEQPWAGLEPRPGTQIGEVAFPASAPPAGGPGEPPATCFLPVLCCVSPPDPRASRSPLGSPGSFLLHGALFGLLFGADATLLGSPVVLCGFPDGQLCCVVLKTLVTSRTAPGDPRTLVRLLHHLEEPVVLIGALRMEPQPQEGMHSHADCLVALGHHGRVLAIKAGRDQAGNPVPELQESRLPGPVLCAAWGRDSRIYHGTPSDLCVVDLAPGVVSTDPMKPSLPPLLCPASLRVCGVTALSVSPGAPEEDTELLALSAKGRLLACSLALDPTVACPARMEAALASRKIQDLLSAISNVSERVSSLKKAVDQRNQALTRLHEALDVSCALLSHQRGPRPIVCSTSTAWSCRGLHEELTATCRLQNRSGYSLGPGWTWCLQVLASSHACQLDAAAASTTYTVPVQQLAPGAQREVTLSLGSSEDAGANLPTTISCALSCSLREVMGGARLPPDLLPTQEGTCLPLGVHTVDLLQCLRFPGLATPNTQAARRAVSPADPVDTFLRACQEQRSEPGGSAALRAKYLPPSVASVRVSAELLRAALEAVHAGVPLCCATLQWLLANNATVDVVRAQALTSVQGVAPDGADVRLTIHEVTVPDLGPTGPIQAVEIQVESTSLANVGQAHHAVICRMQTLVEQAAQGSRPPDLRVQRLRQIHADHEVLLREVQALRERLPLEDEASARATAKQLLEVYRQLRSPSLVLL</sequence>
<name>A0A8B7BEM9_ORYAF</name>
<dbReference type="InterPro" id="IPR029251">
    <property type="entry name" value="Faap100"/>
</dbReference>
<proteinExistence type="predicted"/>
<dbReference type="GO" id="GO:0036297">
    <property type="term" value="P:interstrand cross-link repair"/>
    <property type="evidence" value="ECO:0007669"/>
    <property type="project" value="InterPro"/>
</dbReference>
<dbReference type="GO" id="GO:0005654">
    <property type="term" value="C:nucleoplasm"/>
    <property type="evidence" value="ECO:0007669"/>
    <property type="project" value="TreeGrafter"/>
</dbReference>
<dbReference type="OrthoDB" id="6495021at2759"/>
<keyword evidence="1" id="KW-1185">Reference proteome</keyword>
<dbReference type="PANTHER" id="PTHR14890:SF1">
    <property type="entry name" value="FANCONI ANEMIA CORE COMPLEX-ASSOCIATED PROTEIN 100"/>
    <property type="match status" value="1"/>
</dbReference>
<protein>
    <submittedName>
        <fullName evidence="2">Fanconi anemia core complex-associated protein 100</fullName>
    </submittedName>
</protein>
<accession>A0A8B7BEM9</accession>
<dbReference type="AlphaFoldDB" id="A0A8B7BEM9"/>
<dbReference type="RefSeq" id="XP_007957776.1">
    <property type="nucleotide sequence ID" value="XM_007959585.1"/>
</dbReference>
<dbReference type="PANTHER" id="PTHR14890">
    <property type="entry name" value="FANCONI ANEMIA CORE COMPLEX-ASSOCIATED PROTEIN 100"/>
    <property type="match status" value="1"/>
</dbReference>
<gene>
    <name evidence="2" type="primary">FAAP100</name>
</gene>
<reference evidence="2" key="1">
    <citation type="submission" date="2025-08" db="UniProtKB">
        <authorList>
            <consortium name="RefSeq"/>
        </authorList>
    </citation>
    <scope>IDENTIFICATION</scope>
</reference>
<dbReference type="Pfam" id="PF15146">
    <property type="entry name" value="FANCAA"/>
    <property type="match status" value="1"/>
</dbReference>
<evidence type="ECO:0000313" key="2">
    <source>
        <dbReference type="RefSeq" id="XP_007957776.1"/>
    </source>
</evidence>